<dbReference type="OrthoDB" id="5598305at2759"/>
<name>A0A4P9Z6I2_9FUNG</name>
<proteinExistence type="inferred from homology"/>
<accession>A0A4P9Z6I2</accession>
<keyword evidence="4" id="KW-0813">Transport</keyword>
<keyword evidence="9" id="KW-0811">Translocation</keyword>
<keyword evidence="10" id="KW-0496">Mitochondrion</keyword>
<evidence type="ECO:0000256" key="2">
    <source>
        <dbReference type="ARBA" id="ARBA00006355"/>
    </source>
</evidence>
<dbReference type="GO" id="GO:0005743">
    <property type="term" value="C:mitochondrial inner membrane"/>
    <property type="evidence" value="ECO:0007669"/>
    <property type="project" value="UniProtKB-SubCell"/>
</dbReference>
<evidence type="ECO:0000313" key="12">
    <source>
        <dbReference type="EMBL" id="RKP28058.1"/>
    </source>
</evidence>
<keyword evidence="6" id="KW-0999">Mitochondrion inner membrane</keyword>
<dbReference type="AlphaFoldDB" id="A0A4P9Z6I2"/>
<gene>
    <name evidence="12" type="ORF">SYNPS1DRAFT_20585</name>
</gene>
<evidence type="ECO:0000256" key="6">
    <source>
        <dbReference type="ARBA" id="ARBA00022792"/>
    </source>
</evidence>
<sequence length="299" mass="33295">MSFVSQVRSKLPSPKASAFLATVGTLVGLKVYDKHECQTIQARLKEQARVKADEPMAVTEKPRRVEVYFVPPPGDGLYKPVEYFERWVKPIWDAAAMEYDLIKCKHAGEAHHMAREAVKWRRRHEQAQPLLASAFGDDKPGTPVATPPPNVLASDGALPHGFTLEELARTALQSMPASMLVAIGPLAYTEMVNGATEGCAVIDTRKEPFVSPEEERKQRAKDVGLSEQELKLIEEEETLDMIPYEHRIGWSTIPGRMVRWFYQRRLAAAIGAEALRVALEETRPLPAHGMASMEGDVAQ</sequence>
<keyword evidence="7" id="KW-0653">Protein transport</keyword>
<dbReference type="EMBL" id="KZ989123">
    <property type="protein sequence ID" value="RKP28058.1"/>
    <property type="molecule type" value="Genomic_DNA"/>
</dbReference>
<comment type="similarity">
    <text evidence="2">Belongs to the TIM54 family.</text>
</comment>
<dbReference type="InterPro" id="IPR021056">
    <property type="entry name" value="Mt_import_IM_translocase_Tim54"/>
</dbReference>
<reference evidence="13" key="1">
    <citation type="journal article" date="2018" name="Nat. Microbiol.">
        <title>Leveraging single-cell genomics to expand the fungal tree of life.</title>
        <authorList>
            <person name="Ahrendt S.R."/>
            <person name="Quandt C.A."/>
            <person name="Ciobanu D."/>
            <person name="Clum A."/>
            <person name="Salamov A."/>
            <person name="Andreopoulos B."/>
            <person name="Cheng J.F."/>
            <person name="Woyke T."/>
            <person name="Pelin A."/>
            <person name="Henrissat B."/>
            <person name="Reynolds N.K."/>
            <person name="Benny G.L."/>
            <person name="Smith M.E."/>
            <person name="James T.Y."/>
            <person name="Grigoriev I.V."/>
        </authorList>
    </citation>
    <scope>NUCLEOTIDE SEQUENCE [LARGE SCALE GENOMIC DNA]</scope>
    <source>
        <strain evidence="13">Benny S71-1</strain>
    </source>
</reference>
<comment type="subcellular location">
    <subcellularLocation>
        <location evidence="1">Mitochondrion inner membrane</location>
        <topology evidence="1">Single-pass membrane protein</topology>
    </subcellularLocation>
</comment>
<evidence type="ECO:0000256" key="4">
    <source>
        <dbReference type="ARBA" id="ARBA00022448"/>
    </source>
</evidence>
<keyword evidence="11" id="KW-0472">Membrane</keyword>
<evidence type="ECO:0000256" key="8">
    <source>
        <dbReference type="ARBA" id="ARBA00022989"/>
    </source>
</evidence>
<keyword evidence="5" id="KW-0812">Transmembrane</keyword>
<evidence type="ECO:0000313" key="13">
    <source>
        <dbReference type="Proteomes" id="UP000278143"/>
    </source>
</evidence>
<evidence type="ECO:0000256" key="7">
    <source>
        <dbReference type="ARBA" id="ARBA00022927"/>
    </source>
</evidence>
<evidence type="ECO:0000256" key="10">
    <source>
        <dbReference type="ARBA" id="ARBA00023128"/>
    </source>
</evidence>
<evidence type="ECO:0000256" key="1">
    <source>
        <dbReference type="ARBA" id="ARBA00004434"/>
    </source>
</evidence>
<evidence type="ECO:0000256" key="11">
    <source>
        <dbReference type="ARBA" id="ARBA00023136"/>
    </source>
</evidence>
<dbReference type="Proteomes" id="UP000278143">
    <property type="component" value="Unassembled WGS sequence"/>
</dbReference>
<protein>
    <recommendedName>
        <fullName evidence="3">Mitochondrial import inner membrane translocase subunit TIM54</fullName>
    </recommendedName>
</protein>
<evidence type="ECO:0000256" key="5">
    <source>
        <dbReference type="ARBA" id="ARBA00022692"/>
    </source>
</evidence>
<organism evidence="12 13">
    <name type="scientific">Syncephalis pseudoplumigaleata</name>
    <dbReference type="NCBI Taxonomy" id="1712513"/>
    <lineage>
        <taxon>Eukaryota</taxon>
        <taxon>Fungi</taxon>
        <taxon>Fungi incertae sedis</taxon>
        <taxon>Zoopagomycota</taxon>
        <taxon>Zoopagomycotina</taxon>
        <taxon>Zoopagomycetes</taxon>
        <taxon>Zoopagales</taxon>
        <taxon>Piptocephalidaceae</taxon>
        <taxon>Syncephalis</taxon>
    </lineage>
</organism>
<keyword evidence="8" id="KW-1133">Transmembrane helix</keyword>
<dbReference type="GO" id="GO:0015031">
    <property type="term" value="P:protein transport"/>
    <property type="evidence" value="ECO:0007669"/>
    <property type="project" value="UniProtKB-KW"/>
</dbReference>
<keyword evidence="13" id="KW-1185">Reference proteome</keyword>
<dbReference type="Pfam" id="PF11711">
    <property type="entry name" value="Tim54"/>
    <property type="match status" value="1"/>
</dbReference>
<evidence type="ECO:0000256" key="3">
    <source>
        <dbReference type="ARBA" id="ARBA00020796"/>
    </source>
</evidence>
<evidence type="ECO:0000256" key="9">
    <source>
        <dbReference type="ARBA" id="ARBA00023010"/>
    </source>
</evidence>